<dbReference type="SMART" id="SM00028">
    <property type="entry name" value="TPR"/>
    <property type="match status" value="4"/>
</dbReference>
<gene>
    <name evidence="2" type="ORF">Daus18300_014441</name>
</gene>
<accession>A0ABR3VVA6</accession>
<feature type="region of interest" description="Disordered" evidence="1">
    <location>
        <begin position="826"/>
        <end position="873"/>
    </location>
</feature>
<dbReference type="PANTHER" id="PTHR48182">
    <property type="entry name" value="PROTEIN SERAC1"/>
    <property type="match status" value="1"/>
</dbReference>
<reference evidence="2 3" key="1">
    <citation type="journal article" date="2024" name="IMA Fungus">
        <title>IMA Genome - F19 : A genome assembly and annotation guide to empower mycologists, including annotated draft genome sequences of Ceratocystis pirilliformis, Diaporthe australafricana, Fusarium ophioides, Paecilomyces lecythidis, and Sporothrix stenoceras.</title>
        <authorList>
            <person name="Aylward J."/>
            <person name="Wilson A.M."/>
            <person name="Visagie C.M."/>
            <person name="Spraker J."/>
            <person name="Barnes I."/>
            <person name="Buitendag C."/>
            <person name="Ceriani C."/>
            <person name="Del Mar Angel L."/>
            <person name="du Plessis D."/>
            <person name="Fuchs T."/>
            <person name="Gasser K."/>
            <person name="Kramer D."/>
            <person name="Li W."/>
            <person name="Munsamy K."/>
            <person name="Piso A."/>
            <person name="Price J.L."/>
            <person name="Sonnekus B."/>
            <person name="Thomas C."/>
            <person name="van der Nest A."/>
            <person name="van Dijk A."/>
            <person name="van Heerden A."/>
            <person name="van Vuuren N."/>
            <person name="Yilmaz N."/>
            <person name="Duong T.A."/>
            <person name="van der Merwe N.A."/>
            <person name="Wingfield M.J."/>
            <person name="Wingfield B.D."/>
        </authorList>
    </citation>
    <scope>NUCLEOTIDE SEQUENCE [LARGE SCALE GENOMIC DNA]</scope>
    <source>
        <strain evidence="2 3">CMW 18300</strain>
    </source>
</reference>
<evidence type="ECO:0000313" key="3">
    <source>
        <dbReference type="Proteomes" id="UP001583177"/>
    </source>
</evidence>
<dbReference type="InterPro" id="IPR011990">
    <property type="entry name" value="TPR-like_helical_dom_sf"/>
</dbReference>
<dbReference type="InterPro" id="IPR029058">
    <property type="entry name" value="AB_hydrolase_fold"/>
</dbReference>
<proteinExistence type="predicted"/>
<dbReference type="Gene3D" id="3.40.50.1820">
    <property type="entry name" value="alpha/beta hydrolase"/>
    <property type="match status" value="1"/>
</dbReference>
<dbReference type="SUPFAM" id="SSF52540">
    <property type="entry name" value="P-loop containing nucleoside triphosphate hydrolases"/>
    <property type="match status" value="1"/>
</dbReference>
<dbReference type="SUPFAM" id="SSF53474">
    <property type="entry name" value="alpha/beta-Hydrolases"/>
    <property type="match status" value="1"/>
</dbReference>
<feature type="region of interest" description="Disordered" evidence="1">
    <location>
        <begin position="1"/>
        <end position="45"/>
    </location>
</feature>
<evidence type="ECO:0000313" key="2">
    <source>
        <dbReference type="EMBL" id="KAL1845796.1"/>
    </source>
</evidence>
<dbReference type="InterPro" id="IPR019734">
    <property type="entry name" value="TPR_rpt"/>
</dbReference>
<dbReference type="Pfam" id="PF13374">
    <property type="entry name" value="TPR_10"/>
    <property type="match status" value="1"/>
</dbReference>
<feature type="compositionally biased region" description="Polar residues" evidence="1">
    <location>
        <begin position="1"/>
        <end position="14"/>
    </location>
</feature>
<dbReference type="Pfam" id="PF13424">
    <property type="entry name" value="TPR_12"/>
    <property type="match status" value="1"/>
</dbReference>
<dbReference type="SUPFAM" id="SSF48452">
    <property type="entry name" value="TPR-like"/>
    <property type="match status" value="2"/>
</dbReference>
<dbReference type="Gene3D" id="1.25.40.10">
    <property type="entry name" value="Tetratricopeptide repeat domain"/>
    <property type="match status" value="2"/>
</dbReference>
<protein>
    <recommendedName>
        <fullName evidence="4">AAA+ ATPase domain-containing protein</fullName>
    </recommendedName>
</protein>
<dbReference type="Proteomes" id="UP001583177">
    <property type="component" value="Unassembled WGS sequence"/>
</dbReference>
<feature type="compositionally biased region" description="Basic and acidic residues" evidence="1">
    <location>
        <begin position="826"/>
        <end position="846"/>
    </location>
</feature>
<organism evidence="2 3">
    <name type="scientific">Diaporthe australafricana</name>
    <dbReference type="NCBI Taxonomy" id="127596"/>
    <lineage>
        <taxon>Eukaryota</taxon>
        <taxon>Fungi</taxon>
        <taxon>Dikarya</taxon>
        <taxon>Ascomycota</taxon>
        <taxon>Pezizomycotina</taxon>
        <taxon>Sordariomycetes</taxon>
        <taxon>Sordariomycetidae</taxon>
        <taxon>Diaporthales</taxon>
        <taxon>Diaporthaceae</taxon>
        <taxon>Diaporthe</taxon>
    </lineage>
</organism>
<dbReference type="InterPro" id="IPR027417">
    <property type="entry name" value="P-loop_NTPase"/>
</dbReference>
<evidence type="ECO:0008006" key="4">
    <source>
        <dbReference type="Google" id="ProtNLM"/>
    </source>
</evidence>
<dbReference type="Gene3D" id="3.40.50.300">
    <property type="entry name" value="P-loop containing nucleotide triphosphate hydrolases"/>
    <property type="match status" value="1"/>
</dbReference>
<dbReference type="InterPro" id="IPR052374">
    <property type="entry name" value="SERAC1"/>
</dbReference>
<name>A0ABR3VVA6_9PEZI</name>
<dbReference type="PANTHER" id="PTHR48182:SF3">
    <property type="entry name" value="DUF676 DOMAIN-CONTAINING PROTEIN"/>
    <property type="match status" value="1"/>
</dbReference>
<sequence>MSPPMNESSASQPATRAGEEPTTPKIHASEKTIPESTCQPIPTKHLGIKIRKQPDNEDDIDIDILAVPGIGTDPETTWSYFERDPQDKSKIITDVNWLSHSTMLPSKFPNARIMTFGYDSRWFGDAPAKQRLSGIAIKVLAELTRIRKDCDRRPILFIGHCYGGLVMQQVYLQSQRLPSDYPGIYDSITGMIFLGTPHYGSDISGMATGTVASLADIYETIRKQSLQIDDSLLRTVDHDNTVLVDTVADFTREIKLRVAGPEIFCFFEERPTAIGRIVSLKDRAKVFMVSESSGTLPGYRKLGLTTDHFNINKFESHEDSHYISVAEELEKMKHESEVLMKQRRAAAHGNVSGISTQQISSEAHTSIPMLPFPVARGFASRNGILEKVQSHFENSTKVVLVGACGSGKTHVAVEYAADFRKDNPDAQIYCVNASNAADFELSYHCINDKLKLKPVKKVGVMKAVRDYLNEEAGQWLMIVDGLDQHKSTNEARSQTGAIGLDSDSLQSILDYMPDGNPHGSQILITTRSKRVATQAVSPKYIVELPKRLTEDDALKLLLDGSKTRVSSSPTYQLRIVDALQSSAGALALVRAYKRNYGSEFSWRGLSNSLQPSATGSTELPSQADERIRSAISIWNPLYQHLKNNHEEAADLLHVLCRLDVQGMPAVLLDYHCDEKSQRDENKKALRSYDMLEISVNKKEVRVTPMIRLLANSMVSEGSEDVTCLDETALGLVGDAFPSAQAEDNISNWRRRALKPCALAALRLRLEPGTARYPRAKLLLKLGAYESRLGNQARAVNLLEESLKLYKNGGKKSEEAKKLEKQVKKLLESTKKDRPKSSKRQPMEKDGSTSTSNLIELPGTKAVPISPESKADEVRSMSHVVLGSHRREGCMEENIKHHKQILAWYQANLGAQHKDTMRQQFNLALELDANGEHTEAEKMYREAIGAMEGIYGRDSSNSDLWRMQNGLARKYAEHRRFEEADALWSKVLEGQTKSLGADHPDALVTRMNIALVAQELRPGDLETPAADLQSVLATQKRLLGPAHPATLRTACNLAQIYRLRGRIQDAEPLFTLCLEGQIMSLGENHPDTMRTLAMRKELESITEVY</sequence>
<keyword evidence="3" id="KW-1185">Reference proteome</keyword>
<dbReference type="EMBL" id="JAWRVE010000293">
    <property type="protein sequence ID" value="KAL1845796.1"/>
    <property type="molecule type" value="Genomic_DNA"/>
</dbReference>
<comment type="caution">
    <text evidence="2">The sequence shown here is derived from an EMBL/GenBank/DDBJ whole genome shotgun (WGS) entry which is preliminary data.</text>
</comment>
<evidence type="ECO:0000256" key="1">
    <source>
        <dbReference type="SAM" id="MobiDB-lite"/>
    </source>
</evidence>